<reference evidence="8 9" key="1">
    <citation type="journal article" date="2013" name="Genome Announc.">
        <title>Complete Genome Sequence of the Thermophilic and Facultatively Chemolithoautotrophic Sulfate Reducer Archaeoglobus sulfaticallidus Strain PM70-1T.</title>
        <authorList>
            <person name="Stokke R."/>
            <person name="Hocking W.P."/>
            <person name="Steinsbu B.O."/>
            <person name="Steen I.H."/>
        </authorList>
    </citation>
    <scope>NUCLEOTIDE SEQUENCE [LARGE SCALE GENOMIC DNA]</scope>
    <source>
        <strain evidence="8">PM70-1</strain>
    </source>
</reference>
<keyword evidence="9" id="KW-1185">Reference proteome</keyword>
<dbReference type="PANTHER" id="PTHR30003">
    <property type="entry name" value="L-LACTATE PERMEASE"/>
    <property type="match status" value="1"/>
</dbReference>
<dbReference type="GO" id="GO:0015129">
    <property type="term" value="F:lactate transmembrane transporter activity"/>
    <property type="evidence" value="ECO:0007669"/>
    <property type="project" value="InterPro"/>
</dbReference>
<accession>N0BAL4</accession>
<dbReference type="OrthoDB" id="213326at2157"/>
<gene>
    <name evidence="8" type="ORF">Asulf_00636</name>
</gene>
<dbReference type="GO" id="GO:0005886">
    <property type="term" value="C:plasma membrane"/>
    <property type="evidence" value="ECO:0007669"/>
    <property type="project" value="UniProtKB-SubCell"/>
</dbReference>
<organism evidence="8 9">
    <name type="scientific">Archaeoglobus sulfaticallidus PM70-1</name>
    <dbReference type="NCBI Taxonomy" id="387631"/>
    <lineage>
        <taxon>Archaea</taxon>
        <taxon>Methanobacteriati</taxon>
        <taxon>Methanobacteriota</taxon>
        <taxon>Archaeoglobi</taxon>
        <taxon>Archaeoglobales</taxon>
        <taxon>Archaeoglobaceae</taxon>
        <taxon>Archaeoglobus</taxon>
    </lineage>
</organism>
<keyword evidence="5 7" id="KW-1133">Transmembrane helix</keyword>
<dbReference type="AlphaFoldDB" id="N0BAL4"/>
<evidence type="ECO:0000313" key="8">
    <source>
        <dbReference type="EMBL" id="AGK60654.1"/>
    </source>
</evidence>
<evidence type="ECO:0000313" key="9">
    <source>
        <dbReference type="Proteomes" id="UP000013307"/>
    </source>
</evidence>
<feature type="transmembrane region" description="Helical" evidence="7">
    <location>
        <begin position="28"/>
        <end position="44"/>
    </location>
</feature>
<dbReference type="eggNOG" id="arCOG04386">
    <property type="taxonomic scope" value="Archaea"/>
</dbReference>
<keyword evidence="2" id="KW-0813">Transport</keyword>
<dbReference type="GeneID" id="77093656"/>
<keyword evidence="6 7" id="KW-0472">Membrane</keyword>
<feature type="transmembrane region" description="Helical" evidence="7">
    <location>
        <begin position="101"/>
        <end position="119"/>
    </location>
</feature>
<evidence type="ECO:0000256" key="3">
    <source>
        <dbReference type="ARBA" id="ARBA00022475"/>
    </source>
</evidence>
<dbReference type="KEGG" id="ast:Asulf_00636"/>
<feature type="transmembrane region" description="Helical" evidence="7">
    <location>
        <begin position="194"/>
        <end position="218"/>
    </location>
</feature>
<evidence type="ECO:0000256" key="4">
    <source>
        <dbReference type="ARBA" id="ARBA00022692"/>
    </source>
</evidence>
<dbReference type="STRING" id="387631.Asulf_00636"/>
<dbReference type="EMBL" id="CP005290">
    <property type="protein sequence ID" value="AGK60654.1"/>
    <property type="molecule type" value="Genomic_DNA"/>
</dbReference>
<dbReference type="Proteomes" id="UP000013307">
    <property type="component" value="Chromosome"/>
</dbReference>
<protein>
    <recommendedName>
        <fullName evidence="10">L-lactate permease</fullName>
    </recommendedName>
</protein>
<sequence>MIEALIAATPILLVLVLMAGFRMSAMKAMPIGWLVTVIIAYAYWKMPLQWIAAATVKGTLVAISILLVVFGAVYLYYDARLSGATRAITRGMMSLSRDRRIQAGIAFLLVTFFEGAAGFGTPGAIVGPLLVGIGFPPAIAAPLVLIFDSSPVSFGAVGIPVWGGLGASLDSPVVEQVLSQYGITLQQFLYKDVTFWTATLHGIMAIFVPLMGATFLVIWSGGKLSDVKDAVPSLLLAGLSFAIPYWLLARFFGPEFPSLVGGIIGLAIYAALLKAGFAPKTTWDFPKKMDVGEEHVKYERESLQCLRLWFHMFF</sequence>
<dbReference type="PANTHER" id="PTHR30003:SF0">
    <property type="entry name" value="GLYCOLATE PERMEASE GLCA-RELATED"/>
    <property type="match status" value="1"/>
</dbReference>
<evidence type="ECO:0000256" key="7">
    <source>
        <dbReference type="SAM" id="Phobius"/>
    </source>
</evidence>
<dbReference type="RefSeq" id="WP_015590253.1">
    <property type="nucleotide sequence ID" value="NC_021169.1"/>
</dbReference>
<comment type="subcellular location">
    <subcellularLocation>
        <location evidence="1">Cell membrane</location>
        <topology evidence="1">Multi-pass membrane protein</topology>
    </subcellularLocation>
</comment>
<feature type="transmembrane region" description="Helical" evidence="7">
    <location>
        <begin position="50"/>
        <end position="77"/>
    </location>
</feature>
<dbReference type="Pfam" id="PF02652">
    <property type="entry name" value="Lactate_perm"/>
    <property type="match status" value="1"/>
</dbReference>
<feature type="transmembrane region" description="Helical" evidence="7">
    <location>
        <begin position="125"/>
        <end position="147"/>
    </location>
</feature>
<keyword evidence="3" id="KW-1003">Cell membrane</keyword>
<dbReference type="HOGENOM" id="CLU_992174_0_0_2"/>
<keyword evidence="4 7" id="KW-0812">Transmembrane</keyword>
<name>N0BAL4_9EURY</name>
<feature type="transmembrane region" description="Helical" evidence="7">
    <location>
        <begin position="230"/>
        <end position="247"/>
    </location>
</feature>
<dbReference type="InterPro" id="IPR003804">
    <property type="entry name" value="Lactate_perm"/>
</dbReference>
<feature type="transmembrane region" description="Helical" evidence="7">
    <location>
        <begin position="6"/>
        <end position="21"/>
    </location>
</feature>
<feature type="transmembrane region" description="Helical" evidence="7">
    <location>
        <begin position="259"/>
        <end position="279"/>
    </location>
</feature>
<evidence type="ECO:0000256" key="5">
    <source>
        <dbReference type="ARBA" id="ARBA00022989"/>
    </source>
</evidence>
<proteinExistence type="predicted"/>
<evidence type="ECO:0000256" key="6">
    <source>
        <dbReference type="ARBA" id="ARBA00023136"/>
    </source>
</evidence>
<evidence type="ECO:0000256" key="2">
    <source>
        <dbReference type="ARBA" id="ARBA00022448"/>
    </source>
</evidence>
<dbReference type="GO" id="GO:0015295">
    <property type="term" value="F:solute:proton symporter activity"/>
    <property type="evidence" value="ECO:0007669"/>
    <property type="project" value="TreeGrafter"/>
</dbReference>
<evidence type="ECO:0000256" key="1">
    <source>
        <dbReference type="ARBA" id="ARBA00004651"/>
    </source>
</evidence>
<evidence type="ECO:0008006" key="10">
    <source>
        <dbReference type="Google" id="ProtNLM"/>
    </source>
</evidence>